<feature type="compositionally biased region" description="Basic and acidic residues" evidence="1">
    <location>
        <begin position="52"/>
        <end position="64"/>
    </location>
</feature>
<keyword evidence="3" id="KW-1185">Reference proteome</keyword>
<dbReference type="EMBL" id="BAABKC010000025">
    <property type="protein sequence ID" value="GAA5050596.1"/>
    <property type="molecule type" value="Genomic_DNA"/>
</dbReference>
<feature type="region of interest" description="Disordered" evidence="1">
    <location>
        <begin position="39"/>
        <end position="106"/>
    </location>
</feature>
<proteinExistence type="predicted"/>
<feature type="compositionally biased region" description="Pro residues" evidence="1">
    <location>
        <begin position="87"/>
        <end position="99"/>
    </location>
</feature>
<sequence>MICDRCAEPIEGEPEVIPVDSASGAARDVYLCPTLCRPSTAFPRGAAARTTDTPKERAMKDEFTWRTAGGGSGDGSGGEGGDGLPGEPWPGPQEPPSPDSGPRFLG</sequence>
<name>A0ABP9K6W7_9ACTN</name>
<feature type="compositionally biased region" description="Gly residues" evidence="1">
    <location>
        <begin position="68"/>
        <end position="84"/>
    </location>
</feature>
<accession>A0ABP9K6W7</accession>
<dbReference type="Proteomes" id="UP001500124">
    <property type="component" value="Unassembled WGS sequence"/>
</dbReference>
<evidence type="ECO:0000313" key="3">
    <source>
        <dbReference type="Proteomes" id="UP001500124"/>
    </source>
</evidence>
<comment type="caution">
    <text evidence="2">The sequence shown here is derived from an EMBL/GenBank/DDBJ whole genome shotgun (WGS) entry which is preliminary data.</text>
</comment>
<organism evidence="2 3">
    <name type="scientific">Streptomyces similanensis</name>
    <dbReference type="NCBI Taxonomy" id="1274988"/>
    <lineage>
        <taxon>Bacteria</taxon>
        <taxon>Bacillati</taxon>
        <taxon>Actinomycetota</taxon>
        <taxon>Actinomycetes</taxon>
        <taxon>Kitasatosporales</taxon>
        <taxon>Streptomycetaceae</taxon>
        <taxon>Streptomyces</taxon>
    </lineage>
</organism>
<gene>
    <name evidence="2" type="ORF">GCM10023336_18540</name>
</gene>
<protein>
    <submittedName>
        <fullName evidence="2">Uncharacterized protein</fullName>
    </submittedName>
</protein>
<evidence type="ECO:0000256" key="1">
    <source>
        <dbReference type="SAM" id="MobiDB-lite"/>
    </source>
</evidence>
<reference evidence="3" key="1">
    <citation type="journal article" date="2019" name="Int. J. Syst. Evol. Microbiol.">
        <title>The Global Catalogue of Microorganisms (GCM) 10K type strain sequencing project: providing services to taxonomists for standard genome sequencing and annotation.</title>
        <authorList>
            <consortium name="The Broad Institute Genomics Platform"/>
            <consortium name="The Broad Institute Genome Sequencing Center for Infectious Disease"/>
            <person name="Wu L."/>
            <person name="Ma J."/>
        </authorList>
    </citation>
    <scope>NUCLEOTIDE SEQUENCE [LARGE SCALE GENOMIC DNA]</scope>
    <source>
        <strain evidence="3">JCM 18410</strain>
    </source>
</reference>
<evidence type="ECO:0000313" key="2">
    <source>
        <dbReference type="EMBL" id="GAA5050596.1"/>
    </source>
</evidence>